<comment type="catalytic activity">
    <reaction evidence="1">
        <text>ATP + protein L-histidine = ADP + protein N-phospho-L-histidine.</text>
        <dbReference type="EC" id="2.7.13.3"/>
    </reaction>
</comment>
<dbReference type="Proteomes" id="UP000683575">
    <property type="component" value="Chromosome"/>
</dbReference>
<evidence type="ECO:0000256" key="9">
    <source>
        <dbReference type="ARBA" id="ARBA00022989"/>
    </source>
</evidence>
<keyword evidence="15" id="KW-1185">Reference proteome</keyword>
<dbReference type="GO" id="GO:0004673">
    <property type="term" value="F:protein histidine kinase activity"/>
    <property type="evidence" value="ECO:0007669"/>
    <property type="project" value="UniProtKB-EC"/>
</dbReference>
<evidence type="ECO:0000256" key="3">
    <source>
        <dbReference type="ARBA" id="ARBA00012438"/>
    </source>
</evidence>
<keyword evidence="10" id="KW-0902">Two-component regulatory system</keyword>
<dbReference type="Pfam" id="PF17203">
    <property type="entry name" value="sCache_3_2"/>
    <property type="match status" value="1"/>
</dbReference>
<keyword evidence="6" id="KW-0808">Transferase</keyword>
<reference evidence="14" key="1">
    <citation type="submission" date="2021-06" db="EMBL/GenBank/DDBJ databases">
        <title>Complete genome sequence of Nocardioides sp. G188.</title>
        <authorList>
            <person name="Im W.-T."/>
        </authorList>
    </citation>
    <scope>NUCLEOTIDE SEQUENCE</scope>
    <source>
        <strain evidence="14">G188</strain>
    </source>
</reference>
<dbReference type="Pfam" id="PF02518">
    <property type="entry name" value="HATPase_c"/>
    <property type="match status" value="1"/>
</dbReference>
<evidence type="ECO:0000256" key="4">
    <source>
        <dbReference type="ARBA" id="ARBA00022475"/>
    </source>
</evidence>
<dbReference type="EMBL" id="CP077062">
    <property type="protein sequence ID" value="QWZ10435.1"/>
    <property type="molecule type" value="Genomic_DNA"/>
</dbReference>
<accession>A0A975T2J6</accession>
<comment type="subcellular location">
    <subcellularLocation>
        <location evidence="2">Cell membrane</location>
        <topology evidence="2">Multi-pass membrane protein</topology>
    </subcellularLocation>
</comment>
<dbReference type="KEGG" id="nps:KRR39_04705"/>
<evidence type="ECO:0000313" key="14">
    <source>
        <dbReference type="EMBL" id="QWZ10435.1"/>
    </source>
</evidence>
<evidence type="ECO:0000256" key="5">
    <source>
        <dbReference type="ARBA" id="ARBA00022553"/>
    </source>
</evidence>
<dbReference type="GO" id="GO:0000160">
    <property type="term" value="P:phosphorelay signal transduction system"/>
    <property type="evidence" value="ECO:0007669"/>
    <property type="project" value="UniProtKB-KW"/>
</dbReference>
<dbReference type="InterPro" id="IPR033463">
    <property type="entry name" value="sCache_3"/>
</dbReference>
<evidence type="ECO:0000256" key="7">
    <source>
        <dbReference type="ARBA" id="ARBA00022692"/>
    </source>
</evidence>
<proteinExistence type="predicted"/>
<dbReference type="PANTHER" id="PTHR44936">
    <property type="entry name" value="SENSOR PROTEIN CREC"/>
    <property type="match status" value="1"/>
</dbReference>
<evidence type="ECO:0000259" key="13">
    <source>
        <dbReference type="PROSITE" id="PS50109"/>
    </source>
</evidence>
<keyword evidence="11 12" id="KW-0472">Membrane</keyword>
<keyword evidence="9 12" id="KW-1133">Transmembrane helix</keyword>
<keyword evidence="7 12" id="KW-0812">Transmembrane</keyword>
<dbReference type="AlphaFoldDB" id="A0A975T2J6"/>
<feature type="domain" description="Histidine kinase" evidence="13">
    <location>
        <begin position="336"/>
        <end position="558"/>
    </location>
</feature>
<dbReference type="EC" id="2.7.13.3" evidence="3"/>
<evidence type="ECO:0000256" key="6">
    <source>
        <dbReference type="ARBA" id="ARBA00022679"/>
    </source>
</evidence>
<evidence type="ECO:0000256" key="12">
    <source>
        <dbReference type="SAM" id="Phobius"/>
    </source>
</evidence>
<evidence type="ECO:0000256" key="2">
    <source>
        <dbReference type="ARBA" id="ARBA00004651"/>
    </source>
</evidence>
<keyword evidence="8 14" id="KW-0418">Kinase</keyword>
<feature type="transmembrane region" description="Helical" evidence="12">
    <location>
        <begin position="202"/>
        <end position="223"/>
    </location>
</feature>
<keyword evidence="5" id="KW-0597">Phosphoprotein</keyword>
<sequence>MSHLCDCGHSCVRCVHARPPRVGENAAVSPRRSTVARQILVLQVLVVVVVVVGAVTLAYYDARRSQIAGARDRALAVAVSVADTPQVREALRTGSPSDTIQPFAEDVRRDSHTDFVVVMALDRTRYSHPDPAQIGKPFIGDLGTAPAGRAFTQEYTGTLGPSMRAVVPVFADGSGAAGGRVVALVSVGITMQRIQDALADRLPTIALAAALVLGTGLLGAWLISRRLRRQTHGLGEGEITRMYEYYDAVLHAVREGLLLVDTEDRVQLLNDEAKRLLDLDDSAVGRPVADLGFPESLTRAVLATDSRPDEIHLVDDAVLVVNTAPARWQGREVGTVVTLRDHTEIQAVAGELDTVRGLAESLRSQNHEAANRLHTVVSLVEMGRTEEALDFATEELEVAQLLTDRVVGSVSDPVVSALLLGKTAQAAERGVQLRIDDRTDLSALPIEQRDAVTILGNLVDNALDAVSERADRVVVVQLQGSAAGLTVRVSDSGAGVPAGLDEQVFRRGWSTKTSDGPVGRGLGLALVVQAVRKYDGRIGVTTSDLGGASFLVEIGETA</sequence>
<dbReference type="InterPro" id="IPR003594">
    <property type="entry name" value="HATPase_dom"/>
</dbReference>
<keyword evidence="4" id="KW-1003">Cell membrane</keyword>
<organism evidence="14 15">
    <name type="scientific">Nocardioides panacis</name>
    <dbReference type="NCBI Taxonomy" id="2849501"/>
    <lineage>
        <taxon>Bacteria</taxon>
        <taxon>Bacillati</taxon>
        <taxon>Actinomycetota</taxon>
        <taxon>Actinomycetes</taxon>
        <taxon>Propionibacteriales</taxon>
        <taxon>Nocardioidaceae</taxon>
        <taxon>Nocardioides</taxon>
    </lineage>
</organism>
<evidence type="ECO:0000256" key="8">
    <source>
        <dbReference type="ARBA" id="ARBA00022777"/>
    </source>
</evidence>
<dbReference type="SMART" id="SM00387">
    <property type="entry name" value="HATPase_c"/>
    <property type="match status" value="1"/>
</dbReference>
<evidence type="ECO:0000313" key="15">
    <source>
        <dbReference type="Proteomes" id="UP000683575"/>
    </source>
</evidence>
<dbReference type="GO" id="GO:0005886">
    <property type="term" value="C:plasma membrane"/>
    <property type="evidence" value="ECO:0007669"/>
    <property type="project" value="UniProtKB-SubCell"/>
</dbReference>
<dbReference type="PROSITE" id="PS50109">
    <property type="entry name" value="HIS_KIN"/>
    <property type="match status" value="1"/>
</dbReference>
<evidence type="ECO:0000256" key="11">
    <source>
        <dbReference type="ARBA" id="ARBA00023136"/>
    </source>
</evidence>
<dbReference type="InterPro" id="IPR050980">
    <property type="entry name" value="2C_sensor_his_kinase"/>
</dbReference>
<dbReference type="InterPro" id="IPR005467">
    <property type="entry name" value="His_kinase_dom"/>
</dbReference>
<dbReference type="PANTHER" id="PTHR44936:SF9">
    <property type="entry name" value="SENSOR PROTEIN CREC"/>
    <property type="match status" value="1"/>
</dbReference>
<name>A0A975T2J6_9ACTN</name>
<evidence type="ECO:0000256" key="1">
    <source>
        <dbReference type="ARBA" id="ARBA00000085"/>
    </source>
</evidence>
<gene>
    <name evidence="14" type="ORF">KRR39_04705</name>
</gene>
<evidence type="ECO:0000256" key="10">
    <source>
        <dbReference type="ARBA" id="ARBA00023012"/>
    </source>
</evidence>
<protein>
    <recommendedName>
        <fullName evidence="3">histidine kinase</fullName>
        <ecNumber evidence="3">2.7.13.3</ecNumber>
    </recommendedName>
</protein>
<feature type="transmembrane region" description="Helical" evidence="12">
    <location>
        <begin position="39"/>
        <end position="60"/>
    </location>
</feature>